<accession>A0A238D7D4</accession>
<evidence type="ECO:0000313" key="2">
    <source>
        <dbReference type="Proteomes" id="UP000214566"/>
    </source>
</evidence>
<reference evidence="1 2" key="1">
    <citation type="submission" date="2016-06" db="EMBL/GenBank/DDBJ databases">
        <authorList>
            <person name="Kjaerup R.B."/>
            <person name="Dalgaard T.S."/>
            <person name="Juul-Madsen H.R."/>
        </authorList>
    </citation>
    <scope>NUCLEOTIDE SEQUENCE [LARGE SCALE GENOMIC DNA]</scope>
    <source>
        <strain evidence="1 2">DSM 16361</strain>
    </source>
</reference>
<name>A0A238D7D4_THIDL</name>
<protein>
    <submittedName>
        <fullName evidence="1">Uncharacterized protein</fullName>
    </submittedName>
</protein>
<dbReference type="Proteomes" id="UP000214566">
    <property type="component" value="Unassembled WGS sequence"/>
</dbReference>
<dbReference type="AlphaFoldDB" id="A0A238D7D4"/>
<sequence length="28" mass="3053">MVAVTTDSSLDPGWGRFFGGLLQVKEEL</sequence>
<proteinExistence type="predicted"/>
<dbReference type="EMBL" id="FLMQ01000056">
    <property type="protein sequence ID" value="SBP89248.1"/>
    <property type="molecule type" value="Genomic_DNA"/>
</dbReference>
<gene>
    <name evidence="1" type="ORF">THIARS_70868</name>
</gene>
<keyword evidence="2" id="KW-1185">Reference proteome</keyword>
<organism evidence="1 2">
    <name type="scientific">Thiomonas delicata</name>
    <name type="common">Thiomonas cuprina</name>
    <dbReference type="NCBI Taxonomy" id="364030"/>
    <lineage>
        <taxon>Bacteria</taxon>
        <taxon>Pseudomonadati</taxon>
        <taxon>Pseudomonadota</taxon>
        <taxon>Betaproteobacteria</taxon>
        <taxon>Burkholderiales</taxon>
        <taxon>Thiomonas</taxon>
    </lineage>
</organism>
<evidence type="ECO:0000313" key="1">
    <source>
        <dbReference type="EMBL" id="SBP89248.1"/>
    </source>
</evidence>